<gene>
    <name evidence="9" type="ORF">MUN87_03570</name>
</gene>
<evidence type="ECO:0000256" key="3">
    <source>
        <dbReference type="ARBA" id="ARBA00022475"/>
    </source>
</evidence>
<reference evidence="9 10" key="1">
    <citation type="submission" date="2022-04" db="EMBL/GenBank/DDBJ databases">
        <title>Gracilibacillus sp. isolated from saltern.</title>
        <authorList>
            <person name="Won M."/>
            <person name="Lee C.-M."/>
            <person name="Woen H.-Y."/>
            <person name="Kwon S.-W."/>
        </authorList>
    </citation>
    <scope>NUCLEOTIDE SEQUENCE [LARGE SCALE GENOMIC DNA]</scope>
    <source>
        <strain evidence="9 10">SSPM10-3</strain>
    </source>
</reference>
<dbReference type="InterPro" id="IPR018076">
    <property type="entry name" value="T2SS_GspF_dom"/>
</dbReference>
<proteinExistence type="inferred from homology"/>
<evidence type="ECO:0000256" key="5">
    <source>
        <dbReference type="ARBA" id="ARBA00022989"/>
    </source>
</evidence>
<keyword evidence="3" id="KW-1003">Cell membrane</keyword>
<dbReference type="PANTHER" id="PTHR30012:SF0">
    <property type="entry name" value="TYPE II SECRETION SYSTEM PROTEIN F-RELATED"/>
    <property type="match status" value="1"/>
</dbReference>
<evidence type="ECO:0000256" key="7">
    <source>
        <dbReference type="SAM" id="Phobius"/>
    </source>
</evidence>
<comment type="subcellular location">
    <subcellularLocation>
        <location evidence="1">Cell membrane</location>
        <topology evidence="1">Multi-pass membrane protein</topology>
    </subcellularLocation>
</comment>
<dbReference type="Pfam" id="PF00482">
    <property type="entry name" value="T2SSF"/>
    <property type="match status" value="2"/>
</dbReference>
<keyword evidence="10" id="KW-1185">Reference proteome</keyword>
<dbReference type="Proteomes" id="UP000831537">
    <property type="component" value="Chromosome"/>
</dbReference>
<feature type="transmembrane region" description="Helical" evidence="7">
    <location>
        <begin position="117"/>
        <end position="135"/>
    </location>
</feature>
<accession>A0ABY4GP94</accession>
<evidence type="ECO:0000256" key="1">
    <source>
        <dbReference type="ARBA" id="ARBA00004651"/>
    </source>
</evidence>
<dbReference type="EMBL" id="CP095071">
    <property type="protein sequence ID" value="UOQ85996.1"/>
    <property type="molecule type" value="Genomic_DNA"/>
</dbReference>
<feature type="domain" description="Type II secretion system protein GspF" evidence="8">
    <location>
        <begin position="218"/>
        <end position="339"/>
    </location>
</feature>
<feature type="transmembrane region" description="Helical" evidence="7">
    <location>
        <begin position="316"/>
        <end position="341"/>
    </location>
</feature>
<dbReference type="PANTHER" id="PTHR30012">
    <property type="entry name" value="GENERAL SECRETION PATHWAY PROTEIN"/>
    <property type="match status" value="1"/>
</dbReference>
<dbReference type="InterPro" id="IPR042094">
    <property type="entry name" value="T2SS_GspF_sf"/>
</dbReference>
<evidence type="ECO:0000256" key="4">
    <source>
        <dbReference type="ARBA" id="ARBA00022692"/>
    </source>
</evidence>
<organism evidence="9 10">
    <name type="scientific">Gracilibacillus salinarum</name>
    <dbReference type="NCBI Taxonomy" id="2932255"/>
    <lineage>
        <taxon>Bacteria</taxon>
        <taxon>Bacillati</taxon>
        <taxon>Bacillota</taxon>
        <taxon>Bacilli</taxon>
        <taxon>Bacillales</taxon>
        <taxon>Bacillaceae</taxon>
        <taxon>Gracilibacillus</taxon>
    </lineage>
</organism>
<feature type="transmembrane region" description="Helical" evidence="7">
    <location>
        <begin position="155"/>
        <end position="182"/>
    </location>
</feature>
<name>A0ABY4GP94_9BACI</name>
<protein>
    <submittedName>
        <fullName evidence="9">Type II secretion system F family protein</fullName>
    </submittedName>
</protein>
<feature type="domain" description="Type II secretion system protein GspF" evidence="8">
    <location>
        <begin position="27"/>
        <end position="139"/>
    </location>
</feature>
<evidence type="ECO:0000256" key="2">
    <source>
        <dbReference type="ARBA" id="ARBA00005745"/>
    </source>
</evidence>
<evidence type="ECO:0000313" key="9">
    <source>
        <dbReference type="EMBL" id="UOQ85996.1"/>
    </source>
</evidence>
<keyword evidence="5 7" id="KW-1133">Transmembrane helix</keyword>
<keyword evidence="4 7" id="KW-0812">Transmembrane</keyword>
<dbReference type="Gene3D" id="1.20.81.30">
    <property type="entry name" value="Type II secretion system (T2SS), domain F"/>
    <property type="match status" value="2"/>
</dbReference>
<dbReference type="RefSeq" id="WP_244746305.1">
    <property type="nucleotide sequence ID" value="NZ_CP095071.1"/>
</dbReference>
<evidence type="ECO:0000313" key="10">
    <source>
        <dbReference type="Proteomes" id="UP000831537"/>
    </source>
</evidence>
<comment type="similarity">
    <text evidence="2">Belongs to the GSP F family.</text>
</comment>
<dbReference type="InterPro" id="IPR003004">
    <property type="entry name" value="GspF/PilC"/>
</dbReference>
<sequence>MHLDILRRFKRQETLPLKVQHQILHRLELLFRHGYMLNDALDVLLWEKQLLQPVRTIKSHLELGQPFVTALSKAHFHEDTVRFLETAVEHGNLADGLTQCCNLLQQRILFTRKLRSLTRYPFFLFLFFFILLYLLKTSIFPSLSQLLQTSQNGVFQQAITVINFIYYGIIALSVIFLLLFLFRFSFQHSVTLETRIAVIQKIPIYYRYKRMQTTYLLITHLSSLLKSGLTMKECLEIIEHNQKEDIVHYYATHISSHLAQGYQYSTILPQCILLEPELDRIMTKERNQDQLQKEFAFYAEHLIAAMERFIKSWLSFLQPFLLSILALFIVFVYLSLMLPMFDYIQTM</sequence>
<evidence type="ECO:0000256" key="6">
    <source>
        <dbReference type="ARBA" id="ARBA00023136"/>
    </source>
</evidence>
<evidence type="ECO:0000259" key="8">
    <source>
        <dbReference type="Pfam" id="PF00482"/>
    </source>
</evidence>
<keyword evidence="6 7" id="KW-0472">Membrane</keyword>